<evidence type="ECO:0000256" key="7">
    <source>
        <dbReference type="ARBA" id="ARBA00022827"/>
    </source>
</evidence>
<keyword evidence="14" id="KW-1185">Reference proteome</keyword>
<sequence>MAVSDKAINIEQTSTGFIGRFQAMASPCEVHVETLDRILAQSVIDKVAEEAWRIEHKFSRYRDDNLLYQINQHQTVKLDDEFKRLIQFAQQCNELSDGLFDITSGVLRRVWSFDGGDRVPSDDEIQKLLPFIGFKKLKFDGDFLTVPDGMEIDLGGIGKEYAVDRCLQLAREQVNAPILVNFGGDLACNGPRIVEESSLKKGKPVPWQVGIEKVGGGASAVIRLSRGALATSGDARRYLLKDGIRYSHILNPKTGQSFTSAPKSITVAANTCVEAGLFSTLAMLQGADATHFLKEQEIDYWVQE</sequence>
<reference evidence="13 14" key="1">
    <citation type="submission" date="2006-03" db="EMBL/GenBank/DDBJ databases">
        <authorList>
            <person name="Pinhassi J."/>
            <person name="Pedros-Alio C."/>
            <person name="Ferriera S."/>
            <person name="Johnson J."/>
            <person name="Kravitz S."/>
            <person name="Halpern A."/>
            <person name="Remington K."/>
            <person name="Beeson K."/>
            <person name="Tran B."/>
            <person name="Rogers Y.-H."/>
            <person name="Friedman R."/>
            <person name="Venter J.C."/>
        </authorList>
    </citation>
    <scope>NUCLEOTIDE SEQUENCE [LARGE SCALE GENOMIC DNA]</scope>
    <source>
        <strain evidence="13 14">RED65</strain>
    </source>
</reference>
<dbReference type="InterPro" id="IPR024932">
    <property type="entry name" value="ApbE"/>
</dbReference>
<keyword evidence="6 11" id="KW-0479">Metal-binding</keyword>
<dbReference type="SUPFAM" id="SSF143631">
    <property type="entry name" value="ApbE-like"/>
    <property type="match status" value="1"/>
</dbReference>
<protein>
    <recommendedName>
        <fullName evidence="3 11">FAD:protein FMN transferase</fullName>
        <ecNumber evidence="2 11">2.7.1.180</ecNumber>
    </recommendedName>
    <alternativeName>
        <fullName evidence="9 11">Flavin transferase</fullName>
    </alternativeName>
</protein>
<dbReference type="STRING" id="207949.RED65_02203"/>
<evidence type="ECO:0000313" key="13">
    <source>
        <dbReference type="EMBL" id="EAT10996.1"/>
    </source>
</evidence>
<evidence type="ECO:0000256" key="4">
    <source>
        <dbReference type="ARBA" id="ARBA00022630"/>
    </source>
</evidence>
<evidence type="ECO:0000256" key="5">
    <source>
        <dbReference type="ARBA" id="ARBA00022679"/>
    </source>
</evidence>
<dbReference type="PANTHER" id="PTHR30040:SF2">
    <property type="entry name" value="FAD:PROTEIN FMN TRANSFERASE"/>
    <property type="match status" value="1"/>
</dbReference>
<evidence type="ECO:0000256" key="1">
    <source>
        <dbReference type="ARBA" id="ARBA00008282"/>
    </source>
</evidence>
<evidence type="ECO:0000256" key="12">
    <source>
        <dbReference type="PIRSR" id="PIRSR006268-2"/>
    </source>
</evidence>
<dbReference type="Proteomes" id="UP000004263">
    <property type="component" value="Unassembled WGS sequence"/>
</dbReference>
<dbReference type="GO" id="GO:0046872">
    <property type="term" value="F:metal ion binding"/>
    <property type="evidence" value="ECO:0007669"/>
    <property type="project" value="UniProtKB-UniRule"/>
</dbReference>
<proteinExistence type="inferred from homology"/>
<keyword evidence="4 11" id="KW-0285">Flavoprotein</keyword>
<evidence type="ECO:0000256" key="10">
    <source>
        <dbReference type="ARBA" id="ARBA00048540"/>
    </source>
</evidence>
<evidence type="ECO:0000256" key="9">
    <source>
        <dbReference type="ARBA" id="ARBA00031306"/>
    </source>
</evidence>
<evidence type="ECO:0000313" key="14">
    <source>
        <dbReference type="Proteomes" id="UP000004263"/>
    </source>
</evidence>
<dbReference type="EMBL" id="AAQH01000026">
    <property type="protein sequence ID" value="EAT10996.1"/>
    <property type="molecule type" value="Genomic_DNA"/>
</dbReference>
<comment type="cofactor">
    <cofactor evidence="12">
        <name>Mg(2+)</name>
        <dbReference type="ChEBI" id="CHEBI:18420"/>
    </cofactor>
    <cofactor evidence="12">
        <name>Mn(2+)</name>
        <dbReference type="ChEBI" id="CHEBI:29035"/>
    </cofactor>
    <text evidence="12">Magnesium. Can also use manganese.</text>
</comment>
<dbReference type="AlphaFoldDB" id="Q1MYE9"/>
<dbReference type="PANTHER" id="PTHR30040">
    <property type="entry name" value="THIAMINE BIOSYNTHESIS LIPOPROTEIN APBE"/>
    <property type="match status" value="1"/>
</dbReference>
<comment type="similarity">
    <text evidence="1 11">Belongs to the ApbE family.</text>
</comment>
<dbReference type="HOGENOM" id="CLU_044403_2_1_6"/>
<name>Q1MYE9_9GAMM</name>
<keyword evidence="7 11" id="KW-0274">FAD</keyword>
<dbReference type="RefSeq" id="WP_007019297.1">
    <property type="nucleotide sequence ID" value="NZ_CH724123.1"/>
</dbReference>
<comment type="catalytic activity">
    <reaction evidence="10 11">
        <text>L-threonyl-[protein] + FAD = FMN-L-threonyl-[protein] + AMP + H(+)</text>
        <dbReference type="Rhea" id="RHEA:36847"/>
        <dbReference type="Rhea" id="RHEA-COMP:11060"/>
        <dbReference type="Rhea" id="RHEA-COMP:11061"/>
        <dbReference type="ChEBI" id="CHEBI:15378"/>
        <dbReference type="ChEBI" id="CHEBI:30013"/>
        <dbReference type="ChEBI" id="CHEBI:57692"/>
        <dbReference type="ChEBI" id="CHEBI:74257"/>
        <dbReference type="ChEBI" id="CHEBI:456215"/>
        <dbReference type="EC" id="2.7.1.180"/>
    </reaction>
</comment>
<dbReference type="InterPro" id="IPR003374">
    <property type="entry name" value="ApbE-like_sf"/>
</dbReference>
<evidence type="ECO:0000256" key="6">
    <source>
        <dbReference type="ARBA" id="ARBA00022723"/>
    </source>
</evidence>
<dbReference type="PIRSF" id="PIRSF006268">
    <property type="entry name" value="ApbE"/>
    <property type="match status" value="1"/>
</dbReference>
<dbReference type="GO" id="GO:0016740">
    <property type="term" value="F:transferase activity"/>
    <property type="evidence" value="ECO:0007669"/>
    <property type="project" value="UniProtKB-UniRule"/>
</dbReference>
<accession>Q1MYE9</accession>
<organism evidence="13 14">
    <name type="scientific">Bermanella marisrubri</name>
    <dbReference type="NCBI Taxonomy" id="207949"/>
    <lineage>
        <taxon>Bacteria</taxon>
        <taxon>Pseudomonadati</taxon>
        <taxon>Pseudomonadota</taxon>
        <taxon>Gammaproteobacteria</taxon>
        <taxon>Oceanospirillales</taxon>
        <taxon>Oceanospirillaceae</taxon>
        <taxon>Bermanella</taxon>
    </lineage>
</organism>
<keyword evidence="5 11" id="KW-0808">Transferase</keyword>
<dbReference type="OrthoDB" id="9778595at2"/>
<dbReference type="EC" id="2.7.1.180" evidence="2 11"/>
<gene>
    <name evidence="13" type="ORF">RED65_02203</name>
</gene>
<evidence type="ECO:0000256" key="2">
    <source>
        <dbReference type="ARBA" id="ARBA00011955"/>
    </source>
</evidence>
<evidence type="ECO:0000256" key="3">
    <source>
        <dbReference type="ARBA" id="ARBA00016337"/>
    </source>
</evidence>
<feature type="binding site" evidence="12">
    <location>
        <position position="156"/>
    </location>
    <ligand>
        <name>Mg(2+)</name>
        <dbReference type="ChEBI" id="CHEBI:18420"/>
    </ligand>
</feature>
<dbReference type="Gene3D" id="3.10.520.10">
    <property type="entry name" value="ApbE-like domains"/>
    <property type="match status" value="1"/>
</dbReference>
<comment type="caution">
    <text evidence="13">The sequence shown here is derived from an EMBL/GenBank/DDBJ whole genome shotgun (WGS) entry which is preliminary data.</text>
</comment>
<keyword evidence="8 11" id="KW-0460">Magnesium</keyword>
<evidence type="ECO:0000256" key="8">
    <source>
        <dbReference type="ARBA" id="ARBA00022842"/>
    </source>
</evidence>
<evidence type="ECO:0000256" key="11">
    <source>
        <dbReference type="PIRNR" id="PIRNR006268"/>
    </source>
</evidence>
<dbReference type="Pfam" id="PF02424">
    <property type="entry name" value="ApbE"/>
    <property type="match status" value="1"/>
</dbReference>
<feature type="binding site" evidence="12">
    <location>
        <position position="280"/>
    </location>
    <ligand>
        <name>Mg(2+)</name>
        <dbReference type="ChEBI" id="CHEBI:18420"/>
    </ligand>
</feature>